<keyword evidence="1" id="KW-0812">Transmembrane</keyword>
<name>A0A2W1BPT2_HELAM</name>
<feature type="transmembrane region" description="Helical" evidence="1">
    <location>
        <begin position="93"/>
        <end position="118"/>
    </location>
</feature>
<organism evidence="2 3">
    <name type="scientific">Helicoverpa armigera</name>
    <name type="common">Cotton bollworm</name>
    <name type="synonym">Heliothis armigera</name>
    <dbReference type="NCBI Taxonomy" id="29058"/>
    <lineage>
        <taxon>Eukaryota</taxon>
        <taxon>Metazoa</taxon>
        <taxon>Ecdysozoa</taxon>
        <taxon>Arthropoda</taxon>
        <taxon>Hexapoda</taxon>
        <taxon>Insecta</taxon>
        <taxon>Pterygota</taxon>
        <taxon>Neoptera</taxon>
        <taxon>Endopterygota</taxon>
        <taxon>Lepidoptera</taxon>
        <taxon>Glossata</taxon>
        <taxon>Ditrysia</taxon>
        <taxon>Noctuoidea</taxon>
        <taxon>Noctuidae</taxon>
        <taxon>Heliothinae</taxon>
        <taxon>Helicoverpa</taxon>
    </lineage>
</organism>
<feature type="transmembrane region" description="Helical" evidence="1">
    <location>
        <begin position="61"/>
        <end position="81"/>
    </location>
</feature>
<feature type="transmembrane region" description="Helical" evidence="1">
    <location>
        <begin position="154"/>
        <end position="178"/>
    </location>
</feature>
<keyword evidence="3" id="KW-1185">Reference proteome</keyword>
<feature type="transmembrane region" description="Helical" evidence="1">
    <location>
        <begin position="190"/>
        <end position="211"/>
    </location>
</feature>
<feature type="transmembrane region" description="Helical" evidence="1">
    <location>
        <begin position="31"/>
        <end position="49"/>
    </location>
</feature>
<dbReference type="OrthoDB" id="7414613at2759"/>
<accession>A0A2W1BPT2</accession>
<gene>
    <name evidence="2" type="primary">HaOG200701</name>
    <name evidence="2" type="ORF">B5X24_HaOG200701</name>
</gene>
<sequence length="286" mass="34087">MLKPCIFLRKTRSYPVEVLLNNRLDKEVESIFYPFHVILTLLCASKYCIRDHFITPNEYKFYTVNFISLSYVVASFAYQMYNNQLVHIHRSDNNIVVSFLSVFLPISRCICHILYFVLNIMHCQNNVFIIVLINIIYKSLNSFQKVRCHIINSWILLALILLIHAWLTITYIVIYEIYFDVIHHVSEVLLYIFDIDFVYNVRVLLMLTNYLNSWIENIKLFDDGQEYDKIHYIKMFQTYLNILRAYDVYKTVSQVLVRWQKSFTQIKCMSNLCFILGLPPSLTKCS</sequence>
<dbReference type="EMBL" id="KZ149937">
    <property type="protein sequence ID" value="PZC77052.1"/>
    <property type="molecule type" value="Genomic_DNA"/>
</dbReference>
<evidence type="ECO:0000313" key="3">
    <source>
        <dbReference type="Proteomes" id="UP000249218"/>
    </source>
</evidence>
<evidence type="ECO:0008006" key="4">
    <source>
        <dbReference type="Google" id="ProtNLM"/>
    </source>
</evidence>
<keyword evidence="1" id="KW-0472">Membrane</keyword>
<dbReference type="Proteomes" id="UP000249218">
    <property type="component" value="Unassembled WGS sequence"/>
</dbReference>
<protein>
    <recommendedName>
        <fullName evidence="4">Gustatory receptor</fullName>
    </recommendedName>
</protein>
<keyword evidence="1" id="KW-1133">Transmembrane helix</keyword>
<proteinExistence type="predicted"/>
<dbReference type="AlphaFoldDB" id="A0A2W1BPT2"/>
<reference evidence="2 3" key="1">
    <citation type="journal article" date="2017" name="BMC Biol.">
        <title>Genomic innovations, transcriptional plasticity and gene loss underlying the evolution and divergence of two highly polyphagous and invasive Helicoverpa pest species.</title>
        <authorList>
            <person name="Pearce S.L."/>
            <person name="Clarke D.F."/>
            <person name="East P.D."/>
            <person name="Elfekih S."/>
            <person name="Gordon K.H."/>
            <person name="Jermiin L.S."/>
            <person name="McGaughran A."/>
            <person name="Oakeshott J.G."/>
            <person name="Papanikolaou A."/>
            <person name="Perera O.P."/>
            <person name="Rane R.V."/>
            <person name="Richards S."/>
            <person name="Tay W.T."/>
            <person name="Walsh T.K."/>
            <person name="Anderson A."/>
            <person name="Anderson C.J."/>
            <person name="Asgari S."/>
            <person name="Board P.G."/>
            <person name="Bretschneider A."/>
            <person name="Campbell P.M."/>
            <person name="Chertemps T."/>
            <person name="Christeller J.T."/>
            <person name="Coppin C.W."/>
            <person name="Downes S.J."/>
            <person name="Duan G."/>
            <person name="Farnsworth C.A."/>
            <person name="Good R.T."/>
            <person name="Han L.B."/>
            <person name="Han Y.C."/>
            <person name="Hatje K."/>
            <person name="Horne I."/>
            <person name="Huang Y.P."/>
            <person name="Hughes D.S."/>
            <person name="Jacquin-Joly E."/>
            <person name="James W."/>
            <person name="Jhangiani S."/>
            <person name="Kollmar M."/>
            <person name="Kuwar S.S."/>
            <person name="Li S."/>
            <person name="Liu N.Y."/>
            <person name="Maibeche M.T."/>
            <person name="Miller J.R."/>
            <person name="Montagne N."/>
            <person name="Perry T."/>
            <person name="Qu J."/>
            <person name="Song S.V."/>
            <person name="Sutton G.G."/>
            <person name="Vogel H."/>
            <person name="Walenz B.P."/>
            <person name="Xu W."/>
            <person name="Zhang H.J."/>
            <person name="Zou Z."/>
            <person name="Batterham P."/>
            <person name="Edwards O.R."/>
            <person name="Feyereisen R."/>
            <person name="Gibbs R.A."/>
            <person name="Heckel D.G."/>
            <person name="McGrath A."/>
            <person name="Robin C."/>
            <person name="Scherer S.E."/>
            <person name="Worley K.C."/>
            <person name="Wu Y.D."/>
        </authorList>
    </citation>
    <scope>NUCLEOTIDE SEQUENCE [LARGE SCALE GENOMIC DNA]</scope>
    <source>
        <strain evidence="2">Harm_GR_Male_#8</strain>
        <tissue evidence="2">Whole organism</tissue>
    </source>
</reference>
<evidence type="ECO:0000313" key="2">
    <source>
        <dbReference type="EMBL" id="PZC77052.1"/>
    </source>
</evidence>
<evidence type="ECO:0000256" key="1">
    <source>
        <dbReference type="SAM" id="Phobius"/>
    </source>
</evidence>